<dbReference type="PANTHER" id="PTHR31157:SF1">
    <property type="entry name" value="SCP DOMAIN-CONTAINING PROTEIN"/>
    <property type="match status" value="1"/>
</dbReference>
<dbReference type="Proteomes" id="UP000177838">
    <property type="component" value="Unassembled WGS sequence"/>
</dbReference>
<accession>A0A1G2QFX7</accession>
<evidence type="ECO:0000313" key="3">
    <source>
        <dbReference type="EMBL" id="OHA59525.1"/>
    </source>
</evidence>
<organism evidence="3 4">
    <name type="scientific">Candidatus Vogelbacteria bacterium RIFOXYD1_FULL_46_19</name>
    <dbReference type="NCBI Taxonomy" id="1802439"/>
    <lineage>
        <taxon>Bacteria</taxon>
        <taxon>Candidatus Vogeliibacteriota</taxon>
    </lineage>
</organism>
<feature type="transmembrane region" description="Helical" evidence="1">
    <location>
        <begin position="6"/>
        <end position="24"/>
    </location>
</feature>
<dbReference type="EMBL" id="MHTK01000006">
    <property type="protein sequence ID" value="OHA59525.1"/>
    <property type="molecule type" value="Genomic_DNA"/>
</dbReference>
<dbReference type="InterPro" id="IPR035940">
    <property type="entry name" value="CAP_sf"/>
</dbReference>
<protein>
    <recommendedName>
        <fullName evidence="2">SCP domain-containing protein</fullName>
    </recommendedName>
</protein>
<proteinExistence type="predicted"/>
<dbReference type="InterPro" id="IPR014044">
    <property type="entry name" value="CAP_dom"/>
</dbReference>
<evidence type="ECO:0000313" key="4">
    <source>
        <dbReference type="Proteomes" id="UP000177838"/>
    </source>
</evidence>
<feature type="domain" description="SCP" evidence="2">
    <location>
        <begin position="110"/>
        <end position="212"/>
    </location>
</feature>
<dbReference type="STRING" id="1802439.A2589_01535"/>
<sequence length="317" mass="35357">MLRYIWFSLGLTLIAIIVLGTYSYRTLVDTRTDIAEPKNFLESVLPEDRELEVVRPEASVSLSQLKNNILTPLSELKSLIITPPPLNLLSAAGVLDSTFTLSRAGVIAWTNVARIDKNLPPLQENSKLNEIARLRLEDMFNKQYFAHASPSGLGVSDVAGQIDYKFIVIGENLALGTFNNDQAVVKAWLDSPAHQANIEAKRYTDIGVAVQEGVFEGRRARLAVQVFGTPFDLCPEPNQALKAQIFKNKARLDSLERQLTDLKLIVEGETVTVVEEFKQIRQFNTYASEFNNLLQITQASIVEYNNQVVSFNRCAGL</sequence>
<dbReference type="SUPFAM" id="SSF55797">
    <property type="entry name" value="PR-1-like"/>
    <property type="match status" value="1"/>
</dbReference>
<reference evidence="3 4" key="1">
    <citation type="journal article" date="2016" name="Nat. Commun.">
        <title>Thousands of microbial genomes shed light on interconnected biogeochemical processes in an aquifer system.</title>
        <authorList>
            <person name="Anantharaman K."/>
            <person name="Brown C.T."/>
            <person name="Hug L.A."/>
            <person name="Sharon I."/>
            <person name="Castelle C.J."/>
            <person name="Probst A.J."/>
            <person name="Thomas B.C."/>
            <person name="Singh A."/>
            <person name="Wilkins M.J."/>
            <person name="Karaoz U."/>
            <person name="Brodie E.L."/>
            <person name="Williams K.H."/>
            <person name="Hubbard S.S."/>
            <person name="Banfield J.F."/>
        </authorList>
    </citation>
    <scope>NUCLEOTIDE SEQUENCE [LARGE SCALE GENOMIC DNA]</scope>
</reference>
<evidence type="ECO:0000256" key="1">
    <source>
        <dbReference type="SAM" id="Phobius"/>
    </source>
</evidence>
<keyword evidence="1" id="KW-1133">Transmembrane helix</keyword>
<name>A0A1G2QFX7_9BACT</name>
<evidence type="ECO:0000259" key="2">
    <source>
        <dbReference type="Pfam" id="PF00188"/>
    </source>
</evidence>
<keyword evidence="1" id="KW-0472">Membrane</keyword>
<gene>
    <name evidence="3" type="ORF">A2589_01535</name>
</gene>
<keyword evidence="1" id="KW-0812">Transmembrane</keyword>
<dbReference type="PANTHER" id="PTHR31157">
    <property type="entry name" value="SCP DOMAIN-CONTAINING PROTEIN"/>
    <property type="match status" value="1"/>
</dbReference>
<comment type="caution">
    <text evidence="3">The sequence shown here is derived from an EMBL/GenBank/DDBJ whole genome shotgun (WGS) entry which is preliminary data.</text>
</comment>
<dbReference type="AlphaFoldDB" id="A0A1G2QFX7"/>
<dbReference type="Gene3D" id="3.40.33.10">
    <property type="entry name" value="CAP"/>
    <property type="match status" value="1"/>
</dbReference>
<dbReference type="Pfam" id="PF00188">
    <property type="entry name" value="CAP"/>
    <property type="match status" value="1"/>
</dbReference>
<dbReference type="CDD" id="cd05379">
    <property type="entry name" value="CAP_bacterial"/>
    <property type="match status" value="1"/>
</dbReference>